<dbReference type="AlphaFoldDB" id="A0A9X3B143"/>
<accession>A0A9X3B143</accession>
<proteinExistence type="predicted"/>
<protein>
    <submittedName>
        <fullName evidence="2">Uncharacterized protein</fullName>
    </submittedName>
</protein>
<reference evidence="2" key="2">
    <citation type="journal article" date="2023" name="mSystems">
        <title>Charting the Lipopeptidome of Nonpathogenic Pseudomonas.</title>
        <authorList>
            <person name="Cesa-Luna C."/>
            <person name="Geudens N."/>
            <person name="Girard L."/>
            <person name="De Roo V."/>
            <person name="Maklad H.R."/>
            <person name="Martins J.C."/>
            <person name="Hofte M."/>
            <person name="De Mot R."/>
        </authorList>
    </citation>
    <scope>NUCLEOTIDE SEQUENCE</scope>
    <source>
        <strain evidence="2">B1M3-32</strain>
    </source>
</reference>
<feature type="transmembrane region" description="Helical" evidence="1">
    <location>
        <begin position="46"/>
        <end position="64"/>
    </location>
</feature>
<evidence type="ECO:0000256" key="1">
    <source>
        <dbReference type="SAM" id="Phobius"/>
    </source>
</evidence>
<dbReference type="EMBL" id="JAOSKY010000001">
    <property type="protein sequence ID" value="MCU7246572.1"/>
    <property type="molecule type" value="Genomic_DNA"/>
</dbReference>
<gene>
    <name evidence="2" type="ORF">OC940_02015</name>
</gene>
<feature type="transmembrane region" description="Helical" evidence="1">
    <location>
        <begin position="6"/>
        <end position="34"/>
    </location>
</feature>
<keyword evidence="1" id="KW-0472">Membrane</keyword>
<keyword evidence="1" id="KW-1133">Transmembrane helix</keyword>
<organism evidence="2 3">
    <name type="scientific">Pseudomonas koreensis</name>
    <dbReference type="NCBI Taxonomy" id="198620"/>
    <lineage>
        <taxon>Bacteria</taxon>
        <taxon>Pseudomonadati</taxon>
        <taxon>Pseudomonadota</taxon>
        <taxon>Gammaproteobacteria</taxon>
        <taxon>Pseudomonadales</taxon>
        <taxon>Pseudomonadaceae</taxon>
        <taxon>Pseudomonas</taxon>
    </lineage>
</organism>
<evidence type="ECO:0000313" key="2">
    <source>
        <dbReference type="EMBL" id="MCU7246572.1"/>
    </source>
</evidence>
<dbReference type="RefSeq" id="WP_301620860.1">
    <property type="nucleotide sequence ID" value="NZ_JAOSKY010000001.1"/>
</dbReference>
<dbReference type="Proteomes" id="UP001139955">
    <property type="component" value="Unassembled WGS sequence"/>
</dbReference>
<evidence type="ECO:0000313" key="3">
    <source>
        <dbReference type="Proteomes" id="UP001139955"/>
    </source>
</evidence>
<name>A0A9X3B143_9PSED</name>
<sequence>MAIIALVYIVGWTLLLVGFIGLPMLLIMFCVPGWRGALLRHPRKTSVLSLVCISVVGVTLYQVITSYHDNQRRHPKLAHALQVEGLALPAGATLHLETPEPLDERGRLSAHAAASLTEAEFVAPHTVAGLSVTTLRFRGSEVEMKLAGDQLVQGWSCKAGSRLTMNFEVSARLQPDLWQFNRCELVAGTQVAGVVWPADSQVYRLDTGYVLSHWGQAEAMSINGLALKNVEVRLNVQRQLLNWKAQLTQPMTLGEWQYPAGMRVGQSSPHTLVFRSDRYYAGRNVRTGETLEVEHSIQQRMTDGIVLWIKPDAELKASDW</sequence>
<keyword evidence="3" id="KW-1185">Reference proteome</keyword>
<reference evidence="2" key="1">
    <citation type="submission" date="2022-09" db="EMBL/GenBank/DDBJ databases">
        <authorList>
            <person name="Cesa-Luna C."/>
            <person name="Girard L."/>
            <person name="Lood C."/>
            <person name="Hofte M."/>
            <person name="De Mot R."/>
        </authorList>
    </citation>
    <scope>NUCLEOTIDE SEQUENCE</scope>
    <source>
        <strain evidence="2">B1M3-32</strain>
    </source>
</reference>
<comment type="caution">
    <text evidence="2">The sequence shown here is derived from an EMBL/GenBank/DDBJ whole genome shotgun (WGS) entry which is preliminary data.</text>
</comment>
<keyword evidence="1" id="KW-0812">Transmembrane</keyword>